<accession>A0AAW1Q7S3</accession>
<evidence type="ECO:0000256" key="5">
    <source>
        <dbReference type="ARBA" id="ARBA00022976"/>
    </source>
</evidence>
<keyword evidence="2 11" id="KW-0812">Transmembrane</keyword>
<dbReference type="SMART" id="SM00730">
    <property type="entry name" value="PSN"/>
    <property type="match status" value="1"/>
</dbReference>
<reference evidence="13 14" key="1">
    <citation type="journal article" date="2024" name="Nat. Commun.">
        <title>Phylogenomics reveals the evolutionary origins of lichenization in chlorophyte algae.</title>
        <authorList>
            <person name="Puginier C."/>
            <person name="Libourel C."/>
            <person name="Otte J."/>
            <person name="Skaloud P."/>
            <person name="Haon M."/>
            <person name="Grisel S."/>
            <person name="Petersen M."/>
            <person name="Berrin J.G."/>
            <person name="Delaux P.M."/>
            <person name="Dal Grande F."/>
            <person name="Keller J."/>
        </authorList>
    </citation>
    <scope>NUCLEOTIDE SEQUENCE [LARGE SCALE GENOMIC DNA]</scope>
    <source>
        <strain evidence="13 14">SAG 2145</strain>
    </source>
</reference>
<keyword evidence="6 11" id="KW-1133">Transmembrane helix</keyword>
<feature type="transmembrane region" description="Helical" evidence="11">
    <location>
        <begin position="448"/>
        <end position="468"/>
    </location>
</feature>
<dbReference type="Gene3D" id="1.10.472.100">
    <property type="entry name" value="Presenilin"/>
    <property type="match status" value="1"/>
</dbReference>
<evidence type="ECO:0000313" key="13">
    <source>
        <dbReference type="EMBL" id="KAK9816379.1"/>
    </source>
</evidence>
<evidence type="ECO:0000256" key="12">
    <source>
        <dbReference type="SAM" id="MobiDB-lite"/>
    </source>
</evidence>
<evidence type="ECO:0000256" key="9">
    <source>
        <dbReference type="ARBA" id="ARBA00053367"/>
    </source>
</evidence>
<dbReference type="GO" id="GO:0042500">
    <property type="term" value="F:aspartic endopeptidase activity, intramembrane cleaving"/>
    <property type="evidence" value="ECO:0007669"/>
    <property type="project" value="InterPro"/>
</dbReference>
<name>A0AAW1Q7S3_9CHLO</name>
<dbReference type="PANTHER" id="PTHR10202">
    <property type="entry name" value="PRESENILIN"/>
    <property type="match status" value="1"/>
</dbReference>
<comment type="subcellular location">
    <subcellularLocation>
        <location evidence="11">Endoplasmic reticulum membrane</location>
        <topology evidence="11">Multi-pass membrane protein</topology>
    </subcellularLocation>
    <subcellularLocation>
        <location evidence="11">Golgi apparatus membrane</location>
        <topology evidence="11">Multi-pass membrane protein</topology>
    </subcellularLocation>
</comment>
<keyword evidence="4 11" id="KW-0256">Endoplasmic reticulum</keyword>
<evidence type="ECO:0000256" key="6">
    <source>
        <dbReference type="ARBA" id="ARBA00022989"/>
    </source>
</evidence>
<dbReference type="GO" id="GO:0044351">
    <property type="term" value="P:macropinocytosis"/>
    <property type="evidence" value="ECO:0007669"/>
    <property type="project" value="UniProtKB-ARBA"/>
</dbReference>
<comment type="similarity">
    <text evidence="1 11">Belongs to the peptidase A22A family.</text>
</comment>
<feature type="region of interest" description="Disordered" evidence="12">
    <location>
        <begin position="278"/>
        <end position="386"/>
    </location>
</feature>
<evidence type="ECO:0000256" key="3">
    <source>
        <dbReference type="ARBA" id="ARBA00022801"/>
    </source>
</evidence>
<dbReference type="EC" id="3.4.23.-" evidence="11"/>
<feature type="transmembrane region" description="Helical" evidence="11">
    <location>
        <begin position="132"/>
        <end position="155"/>
    </location>
</feature>
<evidence type="ECO:0000256" key="2">
    <source>
        <dbReference type="ARBA" id="ARBA00022692"/>
    </source>
</evidence>
<organism evidence="13 14">
    <name type="scientific">Apatococcus lobatus</name>
    <dbReference type="NCBI Taxonomy" id="904363"/>
    <lineage>
        <taxon>Eukaryota</taxon>
        <taxon>Viridiplantae</taxon>
        <taxon>Chlorophyta</taxon>
        <taxon>core chlorophytes</taxon>
        <taxon>Trebouxiophyceae</taxon>
        <taxon>Chlorellales</taxon>
        <taxon>Chlorellaceae</taxon>
        <taxon>Apatococcus</taxon>
    </lineage>
</organism>
<comment type="subunit">
    <text evidence="10">Homodimer. Component of the gamma-secretase complex, a complex composed of a presenilin homodimer, nicastrin, aph1 and pen2.</text>
</comment>
<evidence type="ECO:0000256" key="1">
    <source>
        <dbReference type="ARBA" id="ARBA00008604"/>
    </source>
</evidence>
<keyword evidence="14" id="KW-1185">Reference proteome</keyword>
<dbReference type="GO" id="GO:0070765">
    <property type="term" value="C:gamma-secretase complex"/>
    <property type="evidence" value="ECO:0007669"/>
    <property type="project" value="UniProtKB-ARBA"/>
</dbReference>
<feature type="compositionally biased region" description="Polar residues" evidence="12">
    <location>
        <begin position="303"/>
        <end position="324"/>
    </location>
</feature>
<keyword evidence="5 11" id="KW-0914">Notch signaling pathway</keyword>
<keyword evidence="3 11" id="KW-0378">Hydrolase</keyword>
<gene>
    <name evidence="13" type="ORF">WJX74_000624</name>
</gene>
<evidence type="ECO:0000313" key="14">
    <source>
        <dbReference type="Proteomes" id="UP001438707"/>
    </source>
</evidence>
<feature type="transmembrane region" description="Helical" evidence="11">
    <location>
        <begin position="474"/>
        <end position="493"/>
    </location>
</feature>
<protein>
    <recommendedName>
        <fullName evidence="11">Presenilin</fullName>
        <ecNumber evidence="11">3.4.23.-</ecNumber>
    </recommendedName>
</protein>
<feature type="transmembrane region" description="Helical" evidence="11">
    <location>
        <begin position="70"/>
        <end position="91"/>
    </location>
</feature>
<dbReference type="GO" id="GO:0006509">
    <property type="term" value="P:membrane protein ectodomain proteolysis"/>
    <property type="evidence" value="ECO:0007669"/>
    <property type="project" value="TreeGrafter"/>
</dbReference>
<dbReference type="GO" id="GO:0000139">
    <property type="term" value="C:Golgi membrane"/>
    <property type="evidence" value="ECO:0007669"/>
    <property type="project" value="UniProtKB-SubCell"/>
</dbReference>
<proteinExistence type="inferred from homology"/>
<keyword evidence="7 11" id="KW-0333">Golgi apparatus</keyword>
<dbReference type="FunFam" id="1.10.472.100:FF:000003">
    <property type="entry name" value="Presenilin"/>
    <property type="match status" value="1"/>
</dbReference>
<dbReference type="GO" id="GO:0007219">
    <property type="term" value="P:Notch signaling pathway"/>
    <property type="evidence" value="ECO:0007669"/>
    <property type="project" value="UniProtKB-KW"/>
</dbReference>
<dbReference type="AlphaFoldDB" id="A0AAW1Q7S3"/>
<dbReference type="InterPro" id="IPR042524">
    <property type="entry name" value="Presenilin_C"/>
</dbReference>
<dbReference type="GO" id="GO:0005789">
    <property type="term" value="C:endoplasmic reticulum membrane"/>
    <property type="evidence" value="ECO:0007669"/>
    <property type="project" value="UniProtKB-SubCell"/>
</dbReference>
<evidence type="ECO:0000256" key="8">
    <source>
        <dbReference type="ARBA" id="ARBA00023136"/>
    </source>
</evidence>
<dbReference type="Proteomes" id="UP001438707">
    <property type="component" value="Unassembled WGS sequence"/>
</dbReference>
<dbReference type="Pfam" id="PF01080">
    <property type="entry name" value="Presenilin"/>
    <property type="match status" value="1"/>
</dbReference>
<comment type="caution">
    <text evidence="13">The sequence shown here is derived from an EMBL/GenBank/DDBJ whole genome shotgun (WGS) entry which is preliminary data.</text>
</comment>
<dbReference type="GO" id="GO:0016485">
    <property type="term" value="P:protein processing"/>
    <property type="evidence" value="ECO:0007669"/>
    <property type="project" value="InterPro"/>
</dbReference>
<feature type="transmembrane region" description="Helical" evidence="11">
    <location>
        <begin position="98"/>
        <end position="120"/>
    </location>
</feature>
<evidence type="ECO:0000256" key="10">
    <source>
        <dbReference type="ARBA" id="ARBA00066080"/>
    </source>
</evidence>
<comment type="domain">
    <text evidence="11">The PAL motif is required for normal active site conformation.</text>
</comment>
<dbReference type="PANTHER" id="PTHR10202:SF13">
    <property type="entry name" value="PRESENILIN HOMOLOG"/>
    <property type="match status" value="1"/>
</dbReference>
<comment type="function">
    <text evidence="11">Probable subunit of the gamma-secretase complex, an endoprotease complex that catalyzes the intramembrane cleavage of integral membrane proteins such as Notch receptors.</text>
</comment>
<feature type="transmembrane region" description="Helical" evidence="11">
    <location>
        <begin position="162"/>
        <end position="178"/>
    </location>
</feature>
<dbReference type="InterPro" id="IPR001108">
    <property type="entry name" value="Peptidase_A22A"/>
</dbReference>
<keyword evidence="11" id="KW-0645">Protease</keyword>
<evidence type="ECO:0000256" key="11">
    <source>
        <dbReference type="RuleBase" id="RU361148"/>
    </source>
</evidence>
<dbReference type="InterPro" id="IPR006639">
    <property type="entry name" value="Preselin/SPP"/>
</dbReference>
<evidence type="ECO:0000256" key="7">
    <source>
        <dbReference type="ARBA" id="ARBA00023034"/>
    </source>
</evidence>
<evidence type="ECO:0000256" key="4">
    <source>
        <dbReference type="ARBA" id="ARBA00022824"/>
    </source>
</evidence>
<comment type="function">
    <text evidence="9">Probable catalytic subunit of the gamma-secretase complex, an endoprotease complex that catalyzes the intramembrane cleavage of integral membrane proteins such as Notch receptors. Requires the other members of the gamma-secretase complex to have a protease activity.</text>
</comment>
<dbReference type="EMBL" id="JALJOS010000076">
    <property type="protein sequence ID" value="KAK9816379.1"/>
    <property type="molecule type" value="Genomic_DNA"/>
</dbReference>
<dbReference type="PRINTS" id="PR01072">
    <property type="entry name" value="PRESENILIN"/>
</dbReference>
<keyword evidence="8 11" id="KW-0472">Membrane</keyword>
<feature type="region of interest" description="Disordered" evidence="12">
    <location>
        <begin position="392"/>
        <end position="411"/>
    </location>
</feature>
<sequence>MVAQVSVLDELGQEITGIMAPVSICMALTVLLVKALNPDGSDTSVSVYFAQAFYAEKEGDSAATKLEGSLINALIFVAAITVVTFILVLLFKYGYTNIIYGYMGFAGFSIFFILTGVIALRLLEKAGIAMDAFSFLFILWNFAVVGIATAFYFPAPILLKQGYMVVVGVITAFLFTSIPEWTTWTLLLAMSAYDLFAVLTPVGPLKMLVELAVERDADLPAMIYESRPTGRGRQSRAHQQRHPDRIGNEAAAVVEQPLQLDSANAPANLPIDEAPSATSALAEVHAAADDQADEDAPLLGGDDSQSFPSSQPRMYTVRRSSLPGSVSDADQSHPHVSSSSAPPEDEIAPDRESPAGPSAREPGGPRQGSHHGYRGRAGNLPPADGRMAVEMTSGTRWRHPQPASAASASSLDDPGLEFNDSIKLGLGDFIFYSVLVGRAAMYDMLTVFASYLAIIAGVVTTLMLLALFRKALPALPVSIVLGVLFYFVARLVLEPVVLPMSLALVYF</sequence>